<feature type="chain" id="PRO_5019187151" description="DUF4174 domain-containing protein" evidence="2">
    <location>
        <begin position="22"/>
        <end position="136"/>
    </location>
</feature>
<proteinExistence type="predicted"/>
<dbReference type="EMBL" id="AYKH01000044">
    <property type="protein sequence ID" value="ROO24050.1"/>
    <property type="molecule type" value="Genomic_DNA"/>
</dbReference>
<name>A0A423PEQ5_9GAMM</name>
<accession>A0A423PEQ5</accession>
<comment type="caution">
    <text evidence="4">The sequence shown here is derived from an EMBL/GenBank/DDBJ whole genome shotgun (WGS) entry which is preliminary data.</text>
</comment>
<feature type="domain" description="DUF4174" evidence="3">
    <location>
        <begin position="24"/>
        <end position="131"/>
    </location>
</feature>
<dbReference type="AlphaFoldDB" id="A0A423PEQ5"/>
<protein>
    <recommendedName>
        <fullName evidence="3">DUF4174 domain-containing protein</fullName>
    </recommendedName>
</protein>
<evidence type="ECO:0000259" key="3">
    <source>
        <dbReference type="Pfam" id="PF13778"/>
    </source>
</evidence>
<evidence type="ECO:0000256" key="2">
    <source>
        <dbReference type="SAM" id="SignalP"/>
    </source>
</evidence>
<organism evidence="4 5">
    <name type="scientific">Salinisphaera orenii MK-B5</name>
    <dbReference type="NCBI Taxonomy" id="856730"/>
    <lineage>
        <taxon>Bacteria</taxon>
        <taxon>Pseudomonadati</taxon>
        <taxon>Pseudomonadota</taxon>
        <taxon>Gammaproteobacteria</taxon>
        <taxon>Salinisphaerales</taxon>
        <taxon>Salinisphaeraceae</taxon>
        <taxon>Salinisphaera</taxon>
    </lineage>
</organism>
<evidence type="ECO:0000313" key="5">
    <source>
        <dbReference type="Proteomes" id="UP000283993"/>
    </source>
</evidence>
<dbReference type="Pfam" id="PF13778">
    <property type="entry name" value="DUF4174"/>
    <property type="match status" value="1"/>
</dbReference>
<gene>
    <name evidence="4" type="ORF">SAOR_16625</name>
</gene>
<sequence length="136" mass="15443">MRNALFLALFAVLGAGTPAAAATLDDLRWDYRAIVVFTPTDSRGQEIRDNLAAEAGMRIRDVAWFVVTPERTHSNLDIRMERQPVLDLHEAMGFEAVLIGKDGLVKARQTESLDVSALFERIDQMPMRRNEMRERQ</sequence>
<evidence type="ECO:0000256" key="1">
    <source>
        <dbReference type="ARBA" id="ARBA00022729"/>
    </source>
</evidence>
<keyword evidence="1 2" id="KW-0732">Signal</keyword>
<evidence type="ECO:0000313" key="4">
    <source>
        <dbReference type="EMBL" id="ROO24050.1"/>
    </source>
</evidence>
<keyword evidence="5" id="KW-1185">Reference proteome</keyword>
<reference evidence="4 5" key="1">
    <citation type="submission" date="2013-10" db="EMBL/GenBank/DDBJ databases">
        <title>Salinisphaera orenii MK-B5 Genome Sequencing.</title>
        <authorList>
            <person name="Lai Q."/>
            <person name="Li C."/>
            <person name="Shao Z."/>
        </authorList>
    </citation>
    <scope>NUCLEOTIDE SEQUENCE [LARGE SCALE GENOMIC DNA]</scope>
    <source>
        <strain evidence="4 5">MK-B5</strain>
    </source>
</reference>
<feature type="signal peptide" evidence="2">
    <location>
        <begin position="1"/>
        <end position="21"/>
    </location>
</feature>
<dbReference type="Proteomes" id="UP000283993">
    <property type="component" value="Unassembled WGS sequence"/>
</dbReference>
<dbReference type="InterPro" id="IPR025232">
    <property type="entry name" value="DUF4174"/>
</dbReference>
<dbReference type="RefSeq" id="WP_123632403.1">
    <property type="nucleotide sequence ID" value="NZ_AYKH01000044.1"/>
</dbReference>